<evidence type="ECO:0000256" key="2">
    <source>
        <dbReference type="ARBA" id="ARBA00022448"/>
    </source>
</evidence>
<comment type="caution">
    <text evidence="9">The sequence shown here is derived from an EMBL/GenBank/DDBJ whole genome shotgun (WGS) entry which is preliminary data.</text>
</comment>
<evidence type="ECO:0000256" key="1">
    <source>
        <dbReference type="ARBA" id="ARBA00004651"/>
    </source>
</evidence>
<evidence type="ECO:0000313" key="10">
    <source>
        <dbReference type="Proteomes" id="UP000652760"/>
    </source>
</evidence>
<feature type="transmembrane region" description="Helical" evidence="7">
    <location>
        <begin position="301"/>
        <end position="329"/>
    </location>
</feature>
<dbReference type="EMBL" id="JAENHM010000046">
    <property type="protein sequence ID" value="MBK1838889.1"/>
    <property type="molecule type" value="Genomic_DNA"/>
</dbReference>
<dbReference type="RefSeq" id="WP_200194498.1">
    <property type="nucleotide sequence ID" value="NZ_JAENHM010000046.1"/>
</dbReference>
<feature type="transmembrane region" description="Helical" evidence="7">
    <location>
        <begin position="143"/>
        <end position="169"/>
    </location>
</feature>
<evidence type="ECO:0000256" key="5">
    <source>
        <dbReference type="ARBA" id="ARBA00022989"/>
    </source>
</evidence>
<feature type="transmembrane region" description="Helical" evidence="7">
    <location>
        <begin position="265"/>
        <end position="289"/>
    </location>
</feature>
<gene>
    <name evidence="9" type="ORF">JHL17_15830</name>
</gene>
<reference evidence="10" key="1">
    <citation type="submission" date="2021-01" db="EMBL/GenBank/DDBJ databases">
        <title>Genome public.</title>
        <authorList>
            <person name="Liu C."/>
            <person name="Sun Q."/>
        </authorList>
    </citation>
    <scope>NUCLEOTIDE SEQUENCE [LARGE SCALE GENOMIC DNA]</scope>
    <source>
        <strain evidence="10">YIM B02556</strain>
    </source>
</reference>
<feature type="transmembrane region" description="Helical" evidence="7">
    <location>
        <begin position="9"/>
        <end position="27"/>
    </location>
</feature>
<dbReference type="InterPro" id="IPR000515">
    <property type="entry name" value="MetI-like"/>
</dbReference>
<keyword evidence="4 7" id="KW-0812">Transmembrane</keyword>
<feature type="transmembrane region" description="Helical" evidence="7">
    <location>
        <begin position="199"/>
        <end position="219"/>
    </location>
</feature>
<comment type="similarity">
    <text evidence="7">Belongs to the binding-protein-dependent transport system permease family.</text>
</comment>
<dbReference type="Pfam" id="PF00528">
    <property type="entry name" value="BPD_transp_1"/>
    <property type="match status" value="1"/>
</dbReference>
<accession>A0ABS1F640</accession>
<protein>
    <submittedName>
        <fullName evidence="9">ABC transporter permease</fullName>
    </submittedName>
</protein>
<dbReference type="Proteomes" id="UP000652760">
    <property type="component" value="Unassembled WGS sequence"/>
</dbReference>
<keyword evidence="5 7" id="KW-1133">Transmembrane helix</keyword>
<evidence type="ECO:0000313" key="9">
    <source>
        <dbReference type="EMBL" id="MBK1838889.1"/>
    </source>
</evidence>
<evidence type="ECO:0000256" key="6">
    <source>
        <dbReference type="ARBA" id="ARBA00023136"/>
    </source>
</evidence>
<dbReference type="PANTHER" id="PTHR30465">
    <property type="entry name" value="INNER MEMBRANE ABC TRANSPORTER"/>
    <property type="match status" value="1"/>
</dbReference>
<sequence>MLRFILHRLLVMVPTLLVVSMLIFIVINLPPGDYLSNQIAELRATGQEAGLAKAEFLRHEYSLDRPLPEQYLVWIGVWPGPNGFHGLLQGELGWSFEFNKPVVDVVGETLWFTVILNLAAVLFVYLVSFPLGSLAAIRANSWVDYLAAAVGYIGLATPNFLLALILLYYGQKWLGLPIGGLVDAKYEDQPLSWAKAGSVLEHLIVPTIVIGLSGTAAMVRRLRANLLDELGKPYVVTAKAKGVPPLRRLTRYPLRMALNPFVSDIGSLLPSLVSGSVLISVVLSLPTIGPALLEALRAQDIFLSGFILMFISLLVLVGMLVSDIALALLDPRIRLGKARKAQS</sequence>
<dbReference type="PANTHER" id="PTHR30465:SF43">
    <property type="entry name" value="OLIGOPEPTIDE ABC TRANSPORTER, PERMEASE PROTEIN"/>
    <property type="match status" value="1"/>
</dbReference>
<dbReference type="CDD" id="cd06261">
    <property type="entry name" value="TM_PBP2"/>
    <property type="match status" value="1"/>
</dbReference>
<proteinExistence type="inferred from homology"/>
<keyword evidence="3" id="KW-1003">Cell membrane</keyword>
<evidence type="ECO:0000259" key="8">
    <source>
        <dbReference type="PROSITE" id="PS50928"/>
    </source>
</evidence>
<dbReference type="InterPro" id="IPR035906">
    <property type="entry name" value="MetI-like_sf"/>
</dbReference>
<dbReference type="Gene3D" id="1.10.3720.10">
    <property type="entry name" value="MetI-like"/>
    <property type="match status" value="1"/>
</dbReference>
<feature type="domain" description="ABC transmembrane type-1" evidence="8">
    <location>
        <begin position="110"/>
        <end position="320"/>
    </location>
</feature>
<evidence type="ECO:0000256" key="4">
    <source>
        <dbReference type="ARBA" id="ARBA00022692"/>
    </source>
</evidence>
<evidence type="ECO:0000256" key="3">
    <source>
        <dbReference type="ARBA" id="ARBA00022475"/>
    </source>
</evidence>
<keyword evidence="2 7" id="KW-0813">Transport</keyword>
<dbReference type="PROSITE" id="PS50928">
    <property type="entry name" value="ABC_TM1"/>
    <property type="match status" value="1"/>
</dbReference>
<comment type="subcellular location">
    <subcellularLocation>
        <location evidence="1 7">Cell membrane</location>
        <topology evidence="1 7">Multi-pass membrane protein</topology>
    </subcellularLocation>
</comment>
<keyword evidence="6 7" id="KW-0472">Membrane</keyword>
<dbReference type="SUPFAM" id="SSF161098">
    <property type="entry name" value="MetI-like"/>
    <property type="match status" value="1"/>
</dbReference>
<dbReference type="Pfam" id="PF19300">
    <property type="entry name" value="BPD_transp_1_N"/>
    <property type="match status" value="1"/>
</dbReference>
<feature type="transmembrane region" description="Helical" evidence="7">
    <location>
        <begin position="110"/>
        <end position="131"/>
    </location>
</feature>
<dbReference type="InterPro" id="IPR045621">
    <property type="entry name" value="BPD_transp_1_N"/>
</dbReference>
<organism evidence="9 10">
    <name type="scientific">Azospirillum endophyticum</name>
    <dbReference type="NCBI Taxonomy" id="2800326"/>
    <lineage>
        <taxon>Bacteria</taxon>
        <taxon>Pseudomonadati</taxon>
        <taxon>Pseudomonadota</taxon>
        <taxon>Alphaproteobacteria</taxon>
        <taxon>Rhodospirillales</taxon>
        <taxon>Azospirillaceae</taxon>
        <taxon>Azospirillum</taxon>
    </lineage>
</organism>
<keyword evidence="10" id="KW-1185">Reference proteome</keyword>
<evidence type="ECO:0000256" key="7">
    <source>
        <dbReference type="RuleBase" id="RU363032"/>
    </source>
</evidence>
<name>A0ABS1F640_9PROT</name>